<keyword evidence="1" id="KW-0812">Transmembrane</keyword>
<comment type="caution">
    <text evidence="2">The sequence shown here is derived from an EMBL/GenBank/DDBJ whole genome shotgun (WGS) entry which is preliminary data.</text>
</comment>
<name>A0A855Y2S4_9BACL</name>
<protein>
    <submittedName>
        <fullName evidence="2">Uncharacterized protein</fullName>
    </submittedName>
</protein>
<dbReference type="AlphaFoldDB" id="A0A855Y2S4"/>
<dbReference type="Proteomes" id="UP000247078">
    <property type="component" value="Unassembled WGS sequence"/>
</dbReference>
<organism evidence="2 3">
    <name type="scientific">Paenibacillus pabuli</name>
    <dbReference type="NCBI Taxonomy" id="1472"/>
    <lineage>
        <taxon>Bacteria</taxon>
        <taxon>Bacillati</taxon>
        <taxon>Bacillota</taxon>
        <taxon>Bacilli</taxon>
        <taxon>Bacillales</taxon>
        <taxon>Paenibacillaceae</taxon>
        <taxon>Paenibacillus</taxon>
    </lineage>
</organism>
<evidence type="ECO:0000313" key="3">
    <source>
        <dbReference type="Proteomes" id="UP000247078"/>
    </source>
</evidence>
<keyword evidence="1" id="KW-1133">Transmembrane helix</keyword>
<sequence length="111" mass="12463">MIKQRKPLGIGTLSLLILTLGFAFNYGWGAENFRLGYYLFDLLEFPIFSNGDQGLHLPFVATAIFWIPAVIMASKYRSYYGTRVAFNVAGFMLLLCIVGPVVDIVDRFVNS</sequence>
<dbReference type="RefSeq" id="WP_109997891.1">
    <property type="nucleotide sequence ID" value="NZ_QGTZ01000001.1"/>
</dbReference>
<evidence type="ECO:0000313" key="2">
    <source>
        <dbReference type="EMBL" id="PWW45029.1"/>
    </source>
</evidence>
<keyword evidence="1" id="KW-0472">Membrane</keyword>
<reference evidence="2 3" key="1">
    <citation type="submission" date="2018-05" db="EMBL/GenBank/DDBJ databases">
        <title>Freshwater and sediment microbial communities from various areas in North America, analyzing microbe dynamics in response to fracking.</title>
        <authorList>
            <person name="Lamendella R."/>
        </authorList>
    </citation>
    <scope>NUCLEOTIDE SEQUENCE [LARGE SCALE GENOMIC DNA]</scope>
    <source>
        <strain evidence="2 3">DB-3</strain>
    </source>
</reference>
<gene>
    <name evidence="2" type="ORF">DET56_101229</name>
</gene>
<feature type="transmembrane region" description="Helical" evidence="1">
    <location>
        <begin position="53"/>
        <end position="72"/>
    </location>
</feature>
<evidence type="ECO:0000256" key="1">
    <source>
        <dbReference type="SAM" id="Phobius"/>
    </source>
</evidence>
<accession>A0A855Y2S4</accession>
<dbReference type="EMBL" id="QGTZ01000001">
    <property type="protein sequence ID" value="PWW45029.1"/>
    <property type="molecule type" value="Genomic_DNA"/>
</dbReference>
<proteinExistence type="predicted"/>
<feature type="transmembrane region" description="Helical" evidence="1">
    <location>
        <begin position="84"/>
        <end position="102"/>
    </location>
</feature>